<dbReference type="PANTHER" id="PTHR19232:SF7">
    <property type="entry name" value="CENTROCORTIN, ISOFORM A"/>
    <property type="match status" value="1"/>
</dbReference>
<feature type="region of interest" description="Disordered" evidence="4">
    <location>
        <begin position="436"/>
        <end position="456"/>
    </location>
</feature>
<feature type="region of interest" description="Disordered" evidence="4">
    <location>
        <begin position="519"/>
        <end position="542"/>
    </location>
</feature>
<name>A0A0M3QXI0_DROBS</name>
<keyword evidence="2 3" id="KW-0175">Coiled coil</keyword>
<dbReference type="SMR" id="A0A0M3QXI0"/>
<feature type="compositionally biased region" description="Polar residues" evidence="4">
    <location>
        <begin position="776"/>
        <end position="802"/>
    </location>
</feature>
<feature type="compositionally biased region" description="Polar residues" evidence="4">
    <location>
        <begin position="141"/>
        <end position="157"/>
    </location>
</feature>
<dbReference type="STRING" id="30019.A0A0M3QXI0"/>
<keyword evidence="6" id="KW-1185">Reference proteome</keyword>
<evidence type="ECO:0000256" key="1">
    <source>
        <dbReference type="ARBA" id="ARBA00009019"/>
    </source>
</evidence>
<evidence type="ECO:0000313" key="6">
    <source>
        <dbReference type="Proteomes" id="UP000494163"/>
    </source>
</evidence>
<reference evidence="5 6" key="1">
    <citation type="submission" date="2015-08" db="EMBL/GenBank/DDBJ databases">
        <title>Ancestral chromatin configuration constrains chromatin evolution on differentiating sex chromosomes in Drosophila.</title>
        <authorList>
            <person name="Zhou Q."/>
            <person name="Bachtrog D."/>
        </authorList>
    </citation>
    <scope>NUCLEOTIDE SEQUENCE [LARGE SCALE GENOMIC DNA]</scope>
    <source>
        <tissue evidence="5">Whole larvae</tissue>
    </source>
</reference>
<dbReference type="EMBL" id="CP012526">
    <property type="protein sequence ID" value="ALC45909.1"/>
    <property type="molecule type" value="Genomic_DNA"/>
</dbReference>
<dbReference type="AlphaFoldDB" id="A0A0M3QXI0"/>
<dbReference type="InterPro" id="IPR026079">
    <property type="entry name" value="CDR2"/>
</dbReference>
<evidence type="ECO:0000313" key="5">
    <source>
        <dbReference type="EMBL" id="ALC45909.1"/>
    </source>
</evidence>
<feature type="region of interest" description="Disordered" evidence="4">
    <location>
        <begin position="132"/>
        <end position="157"/>
    </location>
</feature>
<gene>
    <name evidence="5" type="ORF">Dbus_chr3Rg659</name>
</gene>
<feature type="compositionally biased region" description="Polar residues" evidence="4">
    <location>
        <begin position="317"/>
        <end position="328"/>
    </location>
</feature>
<organism evidence="5 6">
    <name type="scientific">Drosophila busckii</name>
    <name type="common">Fruit fly</name>
    <dbReference type="NCBI Taxonomy" id="30019"/>
    <lineage>
        <taxon>Eukaryota</taxon>
        <taxon>Metazoa</taxon>
        <taxon>Ecdysozoa</taxon>
        <taxon>Arthropoda</taxon>
        <taxon>Hexapoda</taxon>
        <taxon>Insecta</taxon>
        <taxon>Pterygota</taxon>
        <taxon>Neoptera</taxon>
        <taxon>Endopterygota</taxon>
        <taxon>Diptera</taxon>
        <taxon>Brachycera</taxon>
        <taxon>Muscomorpha</taxon>
        <taxon>Ephydroidea</taxon>
        <taxon>Drosophilidae</taxon>
        <taxon>Drosophila</taxon>
    </lineage>
</organism>
<evidence type="ECO:0000256" key="2">
    <source>
        <dbReference type="ARBA" id="ARBA00023054"/>
    </source>
</evidence>
<feature type="coiled-coil region" evidence="3">
    <location>
        <begin position="34"/>
        <end position="131"/>
    </location>
</feature>
<dbReference type="PANTHER" id="PTHR19232">
    <property type="entry name" value="CENTROCORTIN FAMILY MEMBER"/>
    <property type="match status" value="1"/>
</dbReference>
<accession>A0A0M3QXI0</accession>
<dbReference type="Proteomes" id="UP000494163">
    <property type="component" value="Chromosome 3R"/>
</dbReference>
<protein>
    <submittedName>
        <fullName evidence="5">Cen</fullName>
    </submittedName>
</protein>
<evidence type="ECO:0000256" key="3">
    <source>
        <dbReference type="SAM" id="Coils"/>
    </source>
</evidence>
<evidence type="ECO:0000256" key="4">
    <source>
        <dbReference type="SAM" id="MobiDB-lite"/>
    </source>
</evidence>
<feature type="compositionally biased region" description="Basic and acidic residues" evidence="4">
    <location>
        <begin position="519"/>
        <end position="528"/>
    </location>
</feature>
<sequence>MDSQTCNSDVVSSKFIQDDLQLAAELGKTLLERAKELELLLAEEKTKNEEKQREILHLRKQINAMTEVNDTRLKVYDQLEVGIQELERSNHRLTLEKTRDKKQIKSFSATIESLETRCEELSQLLEETKHSLSLERRKNNKPAQQHPQNTVASKTGQLSLPEPWIGLNRDKADLNATTSLDNSSFTAKANSTGLNDISLSQSNDKSLIISKAGNSSQELPEAAASCAIKGDEELIGLISDMENIKRDYVAEKQRCCELEDQLVAIIQENQDLQGRVALTSTNEDMMSMHDEFSLLDDVRQGQMCSRCLRVMEEHEQTSNNDGQSSIAQTEDMRDDDERSLLGSELSANFPLKKPLQTTIPNADANTKMLADNPNVYRDLIEKYEALLEMQRNSLVLKTNVVIDNNLQQLAKSLKPDPSQSGNEACLITNKSSKTVRGRTSAEYSEAETSSSGFSEEISNKYTQTDERPGYFLCSISNGEECKLSIYDDVSPIDSHFHSRPEYRELFKEIFGILKKAADSKENVQDHDPNSSQPTNDVMTGRDAHGVDEFSVDFGDDTQSIISSVMSNESFAISECVTKLERKTAKKHINECKNQENRILQASSIFASTAHINGTERTDEIRSIEENSRVLTPLKREPLEYLSIGVGIKKKNRNRRNRSQHNNGVRVESPLAQRTPTHHVRRTRRDFAPIPPDMLGTEFVARRGKERSNTEWDGSPMIIYNRTISSSGVKRTSRVFELNGVEFHPNTVSQEFHKLKRLDLSYAEVLRRSDAYEHQHQNQSIRGQQRTQPPRWNANKQSQNSRR</sequence>
<dbReference type="OrthoDB" id="10059415at2759"/>
<comment type="similarity">
    <text evidence="1">Belongs to the CDR2 family.</text>
</comment>
<proteinExistence type="inferred from homology"/>
<feature type="compositionally biased region" description="Low complexity" evidence="4">
    <location>
        <begin position="440"/>
        <end position="451"/>
    </location>
</feature>
<feature type="region of interest" description="Disordered" evidence="4">
    <location>
        <begin position="771"/>
        <end position="802"/>
    </location>
</feature>
<dbReference type="OMA" id="RADACEH"/>
<feature type="region of interest" description="Disordered" evidence="4">
    <location>
        <begin position="313"/>
        <end position="334"/>
    </location>
</feature>